<dbReference type="Gene3D" id="3.30.1490.20">
    <property type="entry name" value="ATP-grasp fold, A domain"/>
    <property type="match status" value="1"/>
</dbReference>
<accession>A0A9D8PQ05</accession>
<reference evidence="5" key="2">
    <citation type="submission" date="2021-01" db="EMBL/GenBank/DDBJ databases">
        <authorList>
            <person name="Hahn C.R."/>
            <person name="Youssef N.H."/>
            <person name="Elshahed M."/>
        </authorList>
    </citation>
    <scope>NUCLEOTIDE SEQUENCE</scope>
    <source>
        <strain evidence="5">Zod_Metabat.24</strain>
    </source>
</reference>
<protein>
    <submittedName>
        <fullName evidence="5">D-alanine--D-alanine ligase</fullName>
    </submittedName>
</protein>
<dbReference type="GO" id="GO:0005524">
    <property type="term" value="F:ATP binding"/>
    <property type="evidence" value="ECO:0007669"/>
    <property type="project" value="UniProtKB-UniRule"/>
</dbReference>
<organism evidence="5 6">
    <name type="scientific">Candidatus Zymogenus saltonus</name>
    <dbReference type="NCBI Taxonomy" id="2844893"/>
    <lineage>
        <taxon>Bacteria</taxon>
        <taxon>Deltaproteobacteria</taxon>
        <taxon>Candidatus Zymogenia</taxon>
        <taxon>Candidatus Zymogeniales</taxon>
        <taxon>Candidatus Zymogenaceae</taxon>
        <taxon>Candidatus Zymogenus</taxon>
    </lineage>
</organism>
<evidence type="ECO:0000256" key="3">
    <source>
        <dbReference type="PROSITE-ProRule" id="PRU00409"/>
    </source>
</evidence>
<dbReference type="PROSITE" id="PS50975">
    <property type="entry name" value="ATP_GRASP"/>
    <property type="match status" value="1"/>
</dbReference>
<dbReference type="Gene3D" id="3.30.470.20">
    <property type="entry name" value="ATP-grasp fold, B domain"/>
    <property type="match status" value="1"/>
</dbReference>
<dbReference type="GO" id="GO:0008716">
    <property type="term" value="F:D-alanine-D-alanine ligase activity"/>
    <property type="evidence" value="ECO:0007669"/>
    <property type="project" value="InterPro"/>
</dbReference>
<dbReference type="PANTHER" id="PTHR23132:SF23">
    <property type="entry name" value="D-ALANINE--D-ALANINE LIGASE B"/>
    <property type="match status" value="1"/>
</dbReference>
<dbReference type="PANTHER" id="PTHR23132">
    <property type="entry name" value="D-ALANINE--D-ALANINE LIGASE"/>
    <property type="match status" value="1"/>
</dbReference>
<evidence type="ECO:0000256" key="1">
    <source>
        <dbReference type="ARBA" id="ARBA00010871"/>
    </source>
</evidence>
<keyword evidence="3" id="KW-0067">ATP-binding</keyword>
<dbReference type="GO" id="GO:0046872">
    <property type="term" value="F:metal ion binding"/>
    <property type="evidence" value="ECO:0007669"/>
    <property type="project" value="InterPro"/>
</dbReference>
<comment type="similarity">
    <text evidence="1">Belongs to the D-alanine--D-alanine ligase family.</text>
</comment>
<proteinExistence type="inferred from homology"/>
<dbReference type="Pfam" id="PF07478">
    <property type="entry name" value="Dala_Dala_lig_C"/>
    <property type="match status" value="1"/>
</dbReference>
<reference evidence="5" key="1">
    <citation type="journal article" date="2021" name="Environ. Microbiol.">
        <title>Genomic characterization of three novel Desulfobacterota classes expand the metabolic and phylogenetic diversity of the phylum.</title>
        <authorList>
            <person name="Murphy C.L."/>
            <person name="Biggerstaff J."/>
            <person name="Eichhorn A."/>
            <person name="Ewing E."/>
            <person name="Shahan R."/>
            <person name="Soriano D."/>
            <person name="Stewart S."/>
            <person name="VanMol K."/>
            <person name="Walker R."/>
            <person name="Walters P."/>
            <person name="Elshahed M.S."/>
            <person name="Youssef N.H."/>
        </authorList>
    </citation>
    <scope>NUCLEOTIDE SEQUENCE</scope>
    <source>
        <strain evidence="5">Zod_Metabat.24</strain>
    </source>
</reference>
<evidence type="ECO:0000313" key="6">
    <source>
        <dbReference type="Proteomes" id="UP000809273"/>
    </source>
</evidence>
<comment type="caution">
    <text evidence="5">The sequence shown here is derived from an EMBL/GenBank/DDBJ whole genome shotgun (WGS) entry which is preliminary data.</text>
</comment>
<dbReference type="SUPFAM" id="SSF56059">
    <property type="entry name" value="Glutathione synthetase ATP-binding domain-like"/>
    <property type="match status" value="1"/>
</dbReference>
<evidence type="ECO:0000259" key="4">
    <source>
        <dbReference type="PROSITE" id="PS50975"/>
    </source>
</evidence>
<evidence type="ECO:0000313" key="5">
    <source>
        <dbReference type="EMBL" id="MBN1573365.1"/>
    </source>
</evidence>
<feature type="domain" description="ATP-grasp" evidence="4">
    <location>
        <begin position="115"/>
        <end position="325"/>
    </location>
</feature>
<gene>
    <name evidence="5" type="ORF">JW984_09245</name>
</gene>
<dbReference type="InterPro" id="IPR011761">
    <property type="entry name" value="ATP-grasp"/>
</dbReference>
<dbReference type="InterPro" id="IPR013815">
    <property type="entry name" value="ATP_grasp_subdomain_1"/>
</dbReference>
<dbReference type="Proteomes" id="UP000809273">
    <property type="component" value="Unassembled WGS sequence"/>
</dbReference>
<dbReference type="EMBL" id="JAFGIX010000046">
    <property type="protein sequence ID" value="MBN1573365.1"/>
    <property type="molecule type" value="Genomic_DNA"/>
</dbReference>
<sequence>MDQKTIGIIHNVPISNGKANYKASQDVMVQVDAVKEAIEQLGYKSVTVPFTKDISAFLKDIRNSAVDFIFNLCETVDEDPKLAWQPAAILEYLGIPFSGSSSEAILITTDKLFAKRLLSSSGIKTPEYFIYSGSPAPMPDGFRFPAIVKPRFEDASIGIDQESVFENQFQFKDKIHEFYKRYGQMIVEEYIGGREFNVSVFGYQDPKVLPVAEIVFADYPEKLYKVVTYRAKWEENSFEFQNSARIFPEYIDASLLKRISETALKCFHLFRTRDYARVDMRVDEDENVYVLEINANPCISPDAGLPAACERAGLSYIDMIGKFVDFLASRSERKDEIVETGKKIHKGDLQLSG</sequence>
<dbReference type="AlphaFoldDB" id="A0A9D8PQ05"/>
<name>A0A9D8PQ05_9DELT</name>
<dbReference type="InterPro" id="IPR011095">
    <property type="entry name" value="Dala_Dala_lig_C"/>
</dbReference>
<evidence type="ECO:0000256" key="2">
    <source>
        <dbReference type="ARBA" id="ARBA00022598"/>
    </source>
</evidence>
<keyword evidence="2 5" id="KW-0436">Ligase</keyword>
<keyword evidence="3" id="KW-0547">Nucleotide-binding</keyword>